<gene>
    <name evidence="2" type="ORF">psyc5s11_26270</name>
</gene>
<dbReference type="InterPro" id="IPR016181">
    <property type="entry name" value="Acyl_CoA_acyltransferase"/>
</dbReference>
<keyword evidence="3" id="KW-1185">Reference proteome</keyword>
<name>A0ABM7T3W1_9CLOT</name>
<evidence type="ECO:0000313" key="3">
    <source>
        <dbReference type="Proteomes" id="UP000824633"/>
    </source>
</evidence>
<proteinExistence type="predicted"/>
<dbReference type="InterPro" id="IPR000182">
    <property type="entry name" value="GNAT_dom"/>
</dbReference>
<dbReference type="SUPFAM" id="SSF55729">
    <property type="entry name" value="Acyl-CoA N-acyltransferases (Nat)"/>
    <property type="match status" value="1"/>
</dbReference>
<accession>A0ABM7T3W1</accession>
<dbReference type="RefSeq" id="WP_224038034.1">
    <property type="nucleotide sequence ID" value="NZ_AP024849.1"/>
</dbReference>
<dbReference type="CDD" id="cd04301">
    <property type="entry name" value="NAT_SF"/>
    <property type="match status" value="1"/>
</dbReference>
<organism evidence="2 3">
    <name type="scientific">Clostridium gelidum</name>
    <dbReference type="NCBI Taxonomy" id="704125"/>
    <lineage>
        <taxon>Bacteria</taxon>
        <taxon>Bacillati</taxon>
        <taxon>Bacillota</taxon>
        <taxon>Clostridia</taxon>
        <taxon>Eubacteriales</taxon>
        <taxon>Clostridiaceae</taxon>
        <taxon>Clostridium</taxon>
    </lineage>
</organism>
<feature type="domain" description="N-acetyltransferase" evidence="1">
    <location>
        <begin position="3"/>
        <end position="137"/>
    </location>
</feature>
<protein>
    <submittedName>
        <fullName evidence="2">N-acetyltransferase</fullName>
    </submittedName>
</protein>
<sequence length="137" mass="16054">MNYRITDIPTEQDKDEIFQELLKYNLERIECKDIKELGIFLEDEQGKKVAGIVGDTHGNWLEIEYLWVSETLRGQDIGTEIISKAELIAKERGCKYVFLNTFSFQAKGFYLKLGYQEVFSLKAYPLTGERHYFIKKL</sequence>
<dbReference type="Gene3D" id="3.40.630.30">
    <property type="match status" value="1"/>
</dbReference>
<reference evidence="3" key="1">
    <citation type="submission" date="2021-07" db="EMBL/GenBank/DDBJ databases">
        <title>Complete genome sequencing of a Clostridium isolate.</title>
        <authorList>
            <person name="Ueki A."/>
            <person name="Tonouchi A."/>
        </authorList>
    </citation>
    <scope>NUCLEOTIDE SEQUENCE [LARGE SCALE GENOMIC DNA]</scope>
    <source>
        <strain evidence="3">C5S11</strain>
    </source>
</reference>
<dbReference type="EMBL" id="AP024849">
    <property type="protein sequence ID" value="BCZ46560.1"/>
    <property type="molecule type" value="Genomic_DNA"/>
</dbReference>
<dbReference type="Pfam" id="PF00583">
    <property type="entry name" value="Acetyltransf_1"/>
    <property type="match status" value="1"/>
</dbReference>
<evidence type="ECO:0000259" key="1">
    <source>
        <dbReference type="PROSITE" id="PS51186"/>
    </source>
</evidence>
<dbReference type="Proteomes" id="UP000824633">
    <property type="component" value="Chromosome"/>
</dbReference>
<evidence type="ECO:0000313" key="2">
    <source>
        <dbReference type="EMBL" id="BCZ46560.1"/>
    </source>
</evidence>
<dbReference type="PROSITE" id="PS51186">
    <property type="entry name" value="GNAT"/>
    <property type="match status" value="1"/>
</dbReference>